<evidence type="ECO:0000256" key="9">
    <source>
        <dbReference type="ARBA" id="ARBA00023157"/>
    </source>
</evidence>
<evidence type="ECO:0000256" key="11">
    <source>
        <dbReference type="ARBA" id="ARBA00046340"/>
    </source>
</evidence>
<evidence type="ECO:0000256" key="3">
    <source>
        <dbReference type="ARBA" id="ARBA00022525"/>
    </source>
</evidence>
<dbReference type="InterPro" id="IPR054497">
    <property type="entry name" value="LPMO_AA14"/>
</dbReference>
<dbReference type="AlphaFoldDB" id="A0A511KME5"/>
<keyword evidence="7" id="KW-0186">Copper</keyword>
<evidence type="ECO:0000256" key="6">
    <source>
        <dbReference type="ARBA" id="ARBA00023002"/>
    </source>
</evidence>
<keyword evidence="10" id="KW-0325">Glycoprotein</keyword>
<proteinExistence type="inferred from homology"/>
<evidence type="ECO:0000256" key="2">
    <source>
        <dbReference type="ARBA" id="ARBA00004613"/>
    </source>
</evidence>
<sequence>MSIWHPSMYGVGTGFDYDAGDPVVPLDPGVQDMDEWWFRGPQARALKPQNGSVMELPAGGTAAVEIACNVAWTSYGSRTTNPSDLLSACPDNYGAYHTGDPTGPLDDDLLSGCALAVAYKSDIDEVGWDDLVVFSTNQTCVRQKVTTFDLHNVLHENTAASIEIDALVAATRVLGAAQFVDLAKPPTSFQILLTS</sequence>
<dbReference type="Pfam" id="PF22810">
    <property type="entry name" value="LPMO_AA14"/>
    <property type="match status" value="1"/>
</dbReference>
<protein>
    <submittedName>
        <fullName evidence="12">Galactose-binding domain-like protein</fullName>
    </submittedName>
</protein>
<reference evidence="12 13" key="1">
    <citation type="submission" date="2019-07" db="EMBL/GenBank/DDBJ databases">
        <title>Rhodotorula toruloides NBRC10032 genome sequencing.</title>
        <authorList>
            <person name="Shida Y."/>
            <person name="Takaku H."/>
            <person name="Ogasawara W."/>
            <person name="Mori K."/>
        </authorList>
    </citation>
    <scope>NUCLEOTIDE SEQUENCE [LARGE SCALE GENOMIC DNA]</scope>
    <source>
        <strain evidence="12 13">NBRC10032</strain>
    </source>
</reference>
<accession>A0A511KME5</accession>
<name>A0A511KME5_RHOTO</name>
<keyword evidence="5" id="KW-0732">Signal</keyword>
<comment type="similarity">
    <text evidence="11">Belongs to the polysaccharide monooxygenase AA14 family.</text>
</comment>
<gene>
    <name evidence="12" type="ORF">Rt10032_c15g5570</name>
</gene>
<evidence type="ECO:0000256" key="4">
    <source>
        <dbReference type="ARBA" id="ARBA00022723"/>
    </source>
</evidence>
<evidence type="ECO:0000256" key="7">
    <source>
        <dbReference type="ARBA" id="ARBA00023008"/>
    </source>
</evidence>
<dbReference type="Proteomes" id="UP000321518">
    <property type="component" value="Unassembled WGS sequence"/>
</dbReference>
<comment type="cofactor">
    <cofactor evidence="1">
        <name>Cu(2+)</name>
        <dbReference type="ChEBI" id="CHEBI:29036"/>
    </cofactor>
</comment>
<comment type="caution">
    <text evidence="12">The sequence shown here is derived from an EMBL/GenBank/DDBJ whole genome shotgun (WGS) entry which is preliminary data.</text>
</comment>
<dbReference type="EMBL" id="BJWK01000015">
    <property type="protein sequence ID" value="GEM11553.1"/>
    <property type="molecule type" value="Genomic_DNA"/>
</dbReference>
<dbReference type="GO" id="GO:0004497">
    <property type="term" value="F:monooxygenase activity"/>
    <property type="evidence" value="ECO:0007669"/>
    <property type="project" value="UniProtKB-KW"/>
</dbReference>
<keyword evidence="9" id="KW-1015">Disulfide bond</keyword>
<evidence type="ECO:0000313" key="12">
    <source>
        <dbReference type="EMBL" id="GEM11553.1"/>
    </source>
</evidence>
<organism evidence="12 13">
    <name type="scientific">Rhodotorula toruloides</name>
    <name type="common">Yeast</name>
    <name type="synonym">Rhodosporidium toruloides</name>
    <dbReference type="NCBI Taxonomy" id="5286"/>
    <lineage>
        <taxon>Eukaryota</taxon>
        <taxon>Fungi</taxon>
        <taxon>Dikarya</taxon>
        <taxon>Basidiomycota</taxon>
        <taxon>Pucciniomycotina</taxon>
        <taxon>Microbotryomycetes</taxon>
        <taxon>Sporidiobolales</taxon>
        <taxon>Sporidiobolaceae</taxon>
        <taxon>Rhodotorula</taxon>
    </lineage>
</organism>
<dbReference type="OrthoDB" id="2019572at2759"/>
<keyword evidence="3" id="KW-0964">Secreted</keyword>
<keyword evidence="6" id="KW-0560">Oxidoreductase</keyword>
<evidence type="ECO:0000256" key="10">
    <source>
        <dbReference type="ARBA" id="ARBA00023180"/>
    </source>
</evidence>
<keyword evidence="4" id="KW-0479">Metal-binding</keyword>
<evidence type="ECO:0000313" key="13">
    <source>
        <dbReference type="Proteomes" id="UP000321518"/>
    </source>
</evidence>
<dbReference type="GO" id="GO:0046872">
    <property type="term" value="F:metal ion binding"/>
    <property type="evidence" value="ECO:0007669"/>
    <property type="project" value="UniProtKB-KW"/>
</dbReference>
<evidence type="ECO:0000256" key="1">
    <source>
        <dbReference type="ARBA" id="ARBA00001973"/>
    </source>
</evidence>
<keyword evidence="8" id="KW-0503">Monooxygenase</keyword>
<evidence type="ECO:0000256" key="8">
    <source>
        <dbReference type="ARBA" id="ARBA00023033"/>
    </source>
</evidence>
<evidence type="ECO:0000256" key="5">
    <source>
        <dbReference type="ARBA" id="ARBA00022729"/>
    </source>
</evidence>
<dbReference type="GO" id="GO:0005576">
    <property type="term" value="C:extracellular region"/>
    <property type="evidence" value="ECO:0007669"/>
    <property type="project" value="UniProtKB-SubCell"/>
</dbReference>
<comment type="subcellular location">
    <subcellularLocation>
        <location evidence="2">Secreted</location>
    </subcellularLocation>
</comment>